<dbReference type="EMBL" id="JAANBB010000611">
    <property type="protein sequence ID" value="KAF7538019.1"/>
    <property type="molecule type" value="Genomic_DNA"/>
</dbReference>
<dbReference type="Pfam" id="PF01636">
    <property type="entry name" value="APH"/>
    <property type="match status" value="1"/>
</dbReference>
<dbReference type="PANTHER" id="PTHR21310:SF37">
    <property type="entry name" value="AMINOGLYCOSIDE PHOSPHOTRANSFERASE DOMAIN-CONTAINING PROTEIN"/>
    <property type="match status" value="1"/>
</dbReference>
<protein>
    <recommendedName>
        <fullName evidence="1">Aminoglycoside phosphotransferase domain-containing protein</fullName>
    </recommendedName>
</protein>
<dbReference type="InterPro" id="IPR002575">
    <property type="entry name" value="Aminoglycoside_PTrfase"/>
</dbReference>
<dbReference type="Gene3D" id="3.30.200.20">
    <property type="entry name" value="Phosphorylase Kinase, domain 1"/>
    <property type="match status" value="1"/>
</dbReference>
<dbReference type="SUPFAM" id="SSF56112">
    <property type="entry name" value="Protein kinase-like (PK-like)"/>
    <property type="match status" value="1"/>
</dbReference>
<reference evidence="2" key="1">
    <citation type="submission" date="2020-03" db="EMBL/GenBank/DDBJ databases">
        <title>Draft Genome Sequence of Cylindrodendrum hubeiense.</title>
        <authorList>
            <person name="Buettner E."/>
            <person name="Kellner H."/>
        </authorList>
    </citation>
    <scope>NUCLEOTIDE SEQUENCE</scope>
    <source>
        <strain evidence="2">IHI 201604</strain>
    </source>
</reference>
<feature type="domain" description="Aminoglycoside phosphotransferase" evidence="1">
    <location>
        <begin position="61"/>
        <end position="342"/>
    </location>
</feature>
<keyword evidence="3" id="KW-1185">Reference proteome</keyword>
<dbReference type="PANTHER" id="PTHR21310">
    <property type="entry name" value="AMINOGLYCOSIDE PHOSPHOTRANSFERASE-RELATED-RELATED"/>
    <property type="match status" value="1"/>
</dbReference>
<accession>A0A9P5GYD4</accession>
<dbReference type="Gene3D" id="3.90.1200.10">
    <property type="match status" value="1"/>
</dbReference>
<comment type="caution">
    <text evidence="2">The sequence shown here is derived from an EMBL/GenBank/DDBJ whole genome shotgun (WGS) entry which is preliminary data.</text>
</comment>
<name>A0A9P5GYD4_9HYPO</name>
<dbReference type="InterPro" id="IPR051678">
    <property type="entry name" value="AGP_Transferase"/>
</dbReference>
<dbReference type="AlphaFoldDB" id="A0A9P5GYD4"/>
<dbReference type="InterPro" id="IPR011009">
    <property type="entry name" value="Kinase-like_dom_sf"/>
</dbReference>
<dbReference type="Proteomes" id="UP000722485">
    <property type="component" value="Unassembled WGS sequence"/>
</dbReference>
<organism evidence="2 3">
    <name type="scientific">Cylindrodendrum hubeiense</name>
    <dbReference type="NCBI Taxonomy" id="595255"/>
    <lineage>
        <taxon>Eukaryota</taxon>
        <taxon>Fungi</taxon>
        <taxon>Dikarya</taxon>
        <taxon>Ascomycota</taxon>
        <taxon>Pezizomycotina</taxon>
        <taxon>Sordariomycetes</taxon>
        <taxon>Hypocreomycetidae</taxon>
        <taxon>Hypocreales</taxon>
        <taxon>Nectriaceae</taxon>
        <taxon>Cylindrodendrum</taxon>
    </lineage>
</organism>
<sequence length="496" mass="57710">MPAKPKFRFLCMWMDDLVWQKLEEDTDQWNESIRTDEVYRAVGNLILKYKPGQPKVIHRAVRGGYNTVYRLEYKDGSSVIMRVPIKGLVRFPEEKMLYEMATMRHVAAHTSIPVPHIYHYGTAAENPTKLGPFFIMEYIEHHQSMAHALVDPERPIDGPAVLNPDIAEEKLELLYGQMANILLQLSTLRFPRIGSLVEEKGENSISVRGRPLIANMNEIVAYTDTPESILPSQTYDSADEWYSALGDMHMTQLAFQHNDAVKDKEDARDKYVARQLYRNLVTKRRFDLELSKSDGEFRLFSEDFKPANVLINKDLRVVGVIDWEFAYAAPAQCSFDPPWWLLLQEPESWRGGYREWMKAYEPRLHTFLRVLEAEENKMAAMNLAEKVNGMSLTDGGKTELPLSQCMRESWEKRTWMLNYAARKSWSFDFIWWKFLDESYFGPNEKQDYQARLELLSEPQRKAMEVFVARKMEESASCEIVEWGDEDAAERLAEVLV</sequence>
<evidence type="ECO:0000259" key="1">
    <source>
        <dbReference type="Pfam" id="PF01636"/>
    </source>
</evidence>
<gene>
    <name evidence="2" type="ORF">G7Z17_g12714</name>
</gene>
<proteinExistence type="predicted"/>
<evidence type="ECO:0000313" key="3">
    <source>
        <dbReference type="Proteomes" id="UP000722485"/>
    </source>
</evidence>
<dbReference type="OrthoDB" id="5412996at2759"/>
<evidence type="ECO:0000313" key="2">
    <source>
        <dbReference type="EMBL" id="KAF7538019.1"/>
    </source>
</evidence>